<sequence>MNQKSDHPTDSRLRTALHDRALAEPVDVDRLVAGSLTCGRRLRARRRATLGGSALAIAAVAAGVVWLVPHEGSAEAGFAASPTAGTSDSPTASSSPTATPTLRSLQEVKDSLDAADYSLAIDPPAGWSCTEPADDKFTCTQESTGHAVAVTIRGIAQHDDYDGGDPDKTSYLVTDGHDGHFATLNPYAGATGEDVQTIAESFTWSS</sequence>
<dbReference type="EMBL" id="JADIVZ010000009">
    <property type="protein sequence ID" value="MBF4163174.1"/>
    <property type="molecule type" value="Genomic_DNA"/>
</dbReference>
<organism evidence="3 4">
    <name type="scientific">Nocardioides acrostichi</name>
    <dbReference type="NCBI Taxonomy" id="2784339"/>
    <lineage>
        <taxon>Bacteria</taxon>
        <taxon>Bacillati</taxon>
        <taxon>Actinomycetota</taxon>
        <taxon>Actinomycetes</taxon>
        <taxon>Propionibacteriales</taxon>
        <taxon>Nocardioidaceae</taxon>
        <taxon>Nocardioides</taxon>
    </lineage>
</organism>
<feature type="transmembrane region" description="Helical" evidence="2">
    <location>
        <begin position="50"/>
        <end position="68"/>
    </location>
</feature>
<dbReference type="Proteomes" id="UP000656804">
    <property type="component" value="Unassembled WGS sequence"/>
</dbReference>
<accession>A0A930V4S5</accession>
<gene>
    <name evidence="3" type="ORF">ISG29_15880</name>
</gene>
<dbReference type="AlphaFoldDB" id="A0A930V4S5"/>
<evidence type="ECO:0000313" key="4">
    <source>
        <dbReference type="Proteomes" id="UP000656804"/>
    </source>
</evidence>
<proteinExistence type="predicted"/>
<reference evidence="3" key="1">
    <citation type="submission" date="2020-11" db="EMBL/GenBank/DDBJ databases">
        <title>Nocardioides sp. CBS4Y-1, whole genome shotgun sequence.</title>
        <authorList>
            <person name="Tuo L."/>
        </authorList>
    </citation>
    <scope>NUCLEOTIDE SEQUENCE</scope>
    <source>
        <strain evidence="3">CBS4Y-1</strain>
    </source>
</reference>
<keyword evidence="2" id="KW-0472">Membrane</keyword>
<comment type="caution">
    <text evidence="3">The sequence shown here is derived from an EMBL/GenBank/DDBJ whole genome shotgun (WGS) entry which is preliminary data.</text>
</comment>
<protein>
    <submittedName>
        <fullName evidence="3">Uncharacterized protein</fullName>
    </submittedName>
</protein>
<evidence type="ECO:0000313" key="3">
    <source>
        <dbReference type="EMBL" id="MBF4163174.1"/>
    </source>
</evidence>
<keyword evidence="2" id="KW-0812">Transmembrane</keyword>
<dbReference type="InterPro" id="IPR006311">
    <property type="entry name" value="TAT_signal"/>
</dbReference>
<evidence type="ECO:0000256" key="2">
    <source>
        <dbReference type="SAM" id="Phobius"/>
    </source>
</evidence>
<evidence type="ECO:0000256" key="1">
    <source>
        <dbReference type="SAM" id="MobiDB-lite"/>
    </source>
</evidence>
<keyword evidence="4" id="KW-1185">Reference proteome</keyword>
<dbReference type="PROSITE" id="PS51318">
    <property type="entry name" value="TAT"/>
    <property type="match status" value="1"/>
</dbReference>
<dbReference type="RefSeq" id="WP_194504422.1">
    <property type="nucleotide sequence ID" value="NZ_JADIVZ010000009.1"/>
</dbReference>
<name>A0A930V4S5_9ACTN</name>
<feature type="region of interest" description="Disordered" evidence="1">
    <location>
        <begin position="78"/>
        <end position="100"/>
    </location>
</feature>
<feature type="compositionally biased region" description="Low complexity" evidence="1">
    <location>
        <begin position="79"/>
        <end position="100"/>
    </location>
</feature>
<keyword evidence="2" id="KW-1133">Transmembrane helix</keyword>